<gene>
    <name evidence="1" type="ordered locus">MODMU_0511</name>
</gene>
<proteinExistence type="predicted"/>
<dbReference type="Proteomes" id="UP000006461">
    <property type="component" value="Chromosome"/>
</dbReference>
<dbReference type="AlphaFoldDB" id="I4ERF5"/>
<protein>
    <submittedName>
        <fullName evidence="1">Uncharacterized protein</fullName>
    </submittedName>
</protein>
<accession>I4ERF5</accession>
<evidence type="ECO:0000313" key="1">
    <source>
        <dbReference type="EMBL" id="CCH85968.1"/>
    </source>
</evidence>
<name>I4ERF5_MODI5</name>
<sequence>MQGRLVEQEGGFCIAGLRNSGIQCAVEFEFATDVSVPSGGICVCLVRNPATCLAGSGKLAQVLRIHDGIGAIDEGQVVAREGRGSLGSVSPCFVWHGQVGRA</sequence>
<reference evidence="1 2" key="1">
    <citation type="journal article" date="2012" name="J. Bacteriol.">
        <title>Genome Sequence of Radiation-Resistant Modestobacter marinus Strain BC501, a Representative Actinobacterium That Thrives on Calcareous Stone Surfaces.</title>
        <authorList>
            <person name="Normand P."/>
            <person name="Gury J."/>
            <person name="Pujic P."/>
            <person name="Chouaia B."/>
            <person name="Crotti E."/>
            <person name="Brusetti L."/>
            <person name="Daffonchio D."/>
            <person name="Vacherie B."/>
            <person name="Barbe V."/>
            <person name="Medigue C."/>
            <person name="Calteau A."/>
            <person name="Ghodhbane-Gtari F."/>
            <person name="Essoussi I."/>
            <person name="Nouioui I."/>
            <person name="Abbassi-Ghozzi I."/>
            <person name="Gtari M."/>
        </authorList>
    </citation>
    <scope>NUCLEOTIDE SEQUENCE [LARGE SCALE GENOMIC DNA]</scope>
    <source>
        <strain evidence="2">BC 501</strain>
    </source>
</reference>
<evidence type="ECO:0000313" key="2">
    <source>
        <dbReference type="Proteomes" id="UP000006461"/>
    </source>
</evidence>
<dbReference type="KEGG" id="mmar:MODMU_0511"/>
<dbReference type="EMBL" id="FO203431">
    <property type="protein sequence ID" value="CCH85968.1"/>
    <property type="molecule type" value="Genomic_DNA"/>
</dbReference>
<organism evidence="1 2">
    <name type="scientific">Modestobacter italicus (strain DSM 44449 / CECT 9708 / BC 501)</name>
    <dbReference type="NCBI Taxonomy" id="2732864"/>
    <lineage>
        <taxon>Bacteria</taxon>
        <taxon>Bacillati</taxon>
        <taxon>Actinomycetota</taxon>
        <taxon>Actinomycetes</taxon>
        <taxon>Geodermatophilales</taxon>
        <taxon>Geodermatophilaceae</taxon>
        <taxon>Modestobacter</taxon>
    </lineage>
</organism>
<keyword evidence="2" id="KW-1185">Reference proteome</keyword>
<dbReference type="HOGENOM" id="CLU_2274159_0_0_11"/>